<gene>
    <name evidence="1" type="ORF">AVEN_73062_1</name>
</gene>
<evidence type="ECO:0000313" key="1">
    <source>
        <dbReference type="EMBL" id="GBO16325.1"/>
    </source>
</evidence>
<keyword evidence="2" id="KW-1185">Reference proteome</keyword>
<proteinExistence type="predicted"/>
<reference evidence="1 2" key="1">
    <citation type="journal article" date="2019" name="Sci. Rep.">
        <title>Orb-weaving spider Araneus ventricosus genome elucidates the spidroin gene catalogue.</title>
        <authorList>
            <person name="Kono N."/>
            <person name="Nakamura H."/>
            <person name="Ohtoshi R."/>
            <person name="Moran D.A.P."/>
            <person name="Shinohara A."/>
            <person name="Yoshida Y."/>
            <person name="Fujiwara M."/>
            <person name="Mori M."/>
            <person name="Tomita M."/>
            <person name="Arakawa K."/>
        </authorList>
    </citation>
    <scope>NUCLEOTIDE SEQUENCE [LARGE SCALE GENOMIC DNA]</scope>
</reference>
<dbReference type="EMBL" id="BGPR01040222">
    <property type="protein sequence ID" value="GBO16325.1"/>
    <property type="molecule type" value="Genomic_DNA"/>
</dbReference>
<comment type="caution">
    <text evidence="1">The sequence shown here is derived from an EMBL/GenBank/DDBJ whole genome shotgun (WGS) entry which is preliminary data.</text>
</comment>
<name>A0A4Y2UTJ5_ARAVE</name>
<protein>
    <submittedName>
        <fullName evidence="1">Uncharacterized protein</fullName>
    </submittedName>
</protein>
<organism evidence="1 2">
    <name type="scientific">Araneus ventricosus</name>
    <name type="common">Orbweaver spider</name>
    <name type="synonym">Epeira ventricosa</name>
    <dbReference type="NCBI Taxonomy" id="182803"/>
    <lineage>
        <taxon>Eukaryota</taxon>
        <taxon>Metazoa</taxon>
        <taxon>Ecdysozoa</taxon>
        <taxon>Arthropoda</taxon>
        <taxon>Chelicerata</taxon>
        <taxon>Arachnida</taxon>
        <taxon>Araneae</taxon>
        <taxon>Araneomorphae</taxon>
        <taxon>Entelegynae</taxon>
        <taxon>Araneoidea</taxon>
        <taxon>Araneidae</taxon>
        <taxon>Araneus</taxon>
    </lineage>
</organism>
<feature type="non-terminal residue" evidence="1">
    <location>
        <position position="13"/>
    </location>
</feature>
<accession>A0A4Y2UTJ5</accession>
<sequence length="13" mass="1589">LDLKITYLNSYVF</sequence>
<evidence type="ECO:0000313" key="2">
    <source>
        <dbReference type="Proteomes" id="UP000499080"/>
    </source>
</evidence>
<dbReference type="Proteomes" id="UP000499080">
    <property type="component" value="Unassembled WGS sequence"/>
</dbReference>
<feature type="non-terminal residue" evidence="1">
    <location>
        <position position="1"/>
    </location>
</feature>